<reference evidence="2" key="1">
    <citation type="submission" date="2021-01" db="EMBL/GenBank/DDBJ databases">
        <authorList>
            <person name="Corre E."/>
            <person name="Pelletier E."/>
            <person name="Niang G."/>
            <person name="Scheremetjew M."/>
            <person name="Finn R."/>
            <person name="Kale V."/>
            <person name="Holt S."/>
            <person name="Cochrane G."/>
            <person name="Meng A."/>
            <person name="Brown T."/>
            <person name="Cohen L."/>
        </authorList>
    </citation>
    <scope>NUCLEOTIDE SEQUENCE</scope>
    <source>
        <strain evidence="2">GSBS06</strain>
    </source>
</reference>
<keyword evidence="1" id="KW-1133">Transmembrane helix</keyword>
<dbReference type="AlphaFoldDB" id="A0A7S3V0P6"/>
<organism evidence="2">
    <name type="scientific">Aplanochytrium stocchinoi</name>
    <dbReference type="NCBI Taxonomy" id="215587"/>
    <lineage>
        <taxon>Eukaryota</taxon>
        <taxon>Sar</taxon>
        <taxon>Stramenopiles</taxon>
        <taxon>Bigyra</taxon>
        <taxon>Labyrinthulomycetes</taxon>
        <taxon>Thraustochytrida</taxon>
        <taxon>Thraustochytriidae</taxon>
        <taxon>Aplanochytrium</taxon>
    </lineage>
</organism>
<keyword evidence="1" id="KW-0812">Transmembrane</keyword>
<evidence type="ECO:0000256" key="1">
    <source>
        <dbReference type="SAM" id="Phobius"/>
    </source>
</evidence>
<proteinExistence type="predicted"/>
<dbReference type="EMBL" id="HBIN01018772">
    <property type="protein sequence ID" value="CAE0444269.1"/>
    <property type="molecule type" value="Transcribed_RNA"/>
</dbReference>
<evidence type="ECO:0000313" key="2">
    <source>
        <dbReference type="EMBL" id="CAE0444269.1"/>
    </source>
</evidence>
<feature type="transmembrane region" description="Helical" evidence="1">
    <location>
        <begin position="6"/>
        <end position="25"/>
    </location>
</feature>
<gene>
    <name evidence="2" type="ORF">ASTO00021_LOCUS14320</name>
</gene>
<keyword evidence="1" id="KW-0472">Membrane</keyword>
<protein>
    <submittedName>
        <fullName evidence="2">Uncharacterized protein</fullName>
    </submittedName>
</protein>
<accession>A0A7S3V0P6</accession>
<sequence length="99" mass="11525">MFTFQQAGFVIIFFVLPNTVSVVTIHQIRLWEKKIETYRAKRMPENVLIRVSSINFKLKQTYITFLQSVSGTECLSNHDHGEVIHMVASISTSFYFTTY</sequence>
<name>A0A7S3V0P6_9STRA</name>